<sequence length="193" mass="21246">MISAIHTALHWIRASVFILAVLILFLSLGRYSQDSVSIFTLLHSSPNDAVGPALIKDRRLIVTLVASQVSIFCPLFLLAGSVKTEITLGFWKTALDLLYQFLMPLALALCWLFCLSFDGKTELMLMMMTPSPSAPLASSTVYGLKYLIVAALALEMGLITMAWIEHCITSLHKDNTSFEKQSQAPLLPTIALE</sequence>
<keyword evidence="1" id="KW-0472">Membrane</keyword>
<proteinExistence type="predicted"/>
<dbReference type="AlphaFoldDB" id="A0A168QMP4"/>
<keyword evidence="1" id="KW-1133">Transmembrane helix</keyword>
<dbReference type="OrthoDB" id="2340007at2759"/>
<accession>A0A168QMP4</accession>
<evidence type="ECO:0000256" key="1">
    <source>
        <dbReference type="SAM" id="Phobius"/>
    </source>
</evidence>
<keyword evidence="1" id="KW-0812">Transmembrane</keyword>
<name>A0A168QMP4_ABSGL</name>
<dbReference type="EMBL" id="LT554419">
    <property type="protein sequence ID" value="SAM05120.1"/>
    <property type="molecule type" value="Genomic_DNA"/>
</dbReference>
<keyword evidence="3" id="KW-1185">Reference proteome</keyword>
<gene>
    <name evidence="2" type="primary">ABSGL_10986.1 scaffold 12038</name>
</gene>
<reference evidence="2" key="1">
    <citation type="submission" date="2016-04" db="EMBL/GenBank/DDBJ databases">
        <authorList>
            <person name="Evans L.H."/>
            <person name="Alamgir A."/>
            <person name="Owens N."/>
            <person name="Weber N.D."/>
            <person name="Virtaneva K."/>
            <person name="Barbian K."/>
            <person name="Babar A."/>
            <person name="Rosenke K."/>
        </authorList>
    </citation>
    <scope>NUCLEOTIDE SEQUENCE [LARGE SCALE GENOMIC DNA]</scope>
    <source>
        <strain evidence="2">CBS 101.48</strain>
    </source>
</reference>
<dbReference type="Proteomes" id="UP000078561">
    <property type="component" value="Unassembled WGS sequence"/>
</dbReference>
<evidence type="ECO:0000313" key="3">
    <source>
        <dbReference type="Proteomes" id="UP000078561"/>
    </source>
</evidence>
<organism evidence="2">
    <name type="scientific">Absidia glauca</name>
    <name type="common">Pin mould</name>
    <dbReference type="NCBI Taxonomy" id="4829"/>
    <lineage>
        <taxon>Eukaryota</taxon>
        <taxon>Fungi</taxon>
        <taxon>Fungi incertae sedis</taxon>
        <taxon>Mucoromycota</taxon>
        <taxon>Mucoromycotina</taxon>
        <taxon>Mucoromycetes</taxon>
        <taxon>Mucorales</taxon>
        <taxon>Cunninghamellaceae</taxon>
        <taxon>Absidia</taxon>
    </lineage>
</organism>
<feature type="transmembrane region" description="Helical" evidence="1">
    <location>
        <begin position="60"/>
        <end position="77"/>
    </location>
</feature>
<feature type="transmembrane region" description="Helical" evidence="1">
    <location>
        <begin position="97"/>
        <end position="117"/>
    </location>
</feature>
<protein>
    <submittedName>
        <fullName evidence="2">Uncharacterized protein</fullName>
    </submittedName>
</protein>
<feature type="transmembrane region" description="Helical" evidence="1">
    <location>
        <begin position="146"/>
        <end position="164"/>
    </location>
</feature>
<dbReference type="InParanoid" id="A0A168QMP4"/>
<evidence type="ECO:0000313" key="2">
    <source>
        <dbReference type="EMBL" id="SAM05120.1"/>
    </source>
</evidence>
<dbReference type="OMA" id="MEVLAIW"/>
<feature type="transmembrane region" description="Helical" evidence="1">
    <location>
        <begin position="12"/>
        <end position="29"/>
    </location>
</feature>